<dbReference type="Pfam" id="PF05327">
    <property type="entry name" value="RRN3"/>
    <property type="match status" value="2"/>
</dbReference>
<feature type="region of interest" description="Disordered" evidence="2">
    <location>
        <begin position="834"/>
        <end position="854"/>
    </location>
</feature>
<dbReference type="PANTHER" id="PTHR12790">
    <property type="entry name" value="TRANSCRIPTION INITIATION FACTOR IA RRN3"/>
    <property type="match status" value="1"/>
</dbReference>
<evidence type="ECO:0000313" key="4">
    <source>
        <dbReference type="Proteomes" id="UP000007148"/>
    </source>
</evidence>
<dbReference type="HOGENOM" id="CLU_010579_0_0_1"/>
<feature type="region of interest" description="Disordered" evidence="2">
    <location>
        <begin position="762"/>
        <end position="822"/>
    </location>
</feature>
<name>G4TFZ7_SERID</name>
<protein>
    <submittedName>
        <fullName evidence="3">Related to RRN3-RNA polymerase I specific transcription factor</fullName>
    </submittedName>
</protein>
<feature type="compositionally biased region" description="Polar residues" evidence="2">
    <location>
        <begin position="28"/>
        <end position="42"/>
    </location>
</feature>
<dbReference type="Proteomes" id="UP000007148">
    <property type="component" value="Unassembled WGS sequence"/>
</dbReference>
<dbReference type="OrthoDB" id="26970at2759"/>
<evidence type="ECO:0000313" key="3">
    <source>
        <dbReference type="EMBL" id="CCA70246.1"/>
    </source>
</evidence>
<dbReference type="STRING" id="1109443.G4TFZ7"/>
<dbReference type="PANTHER" id="PTHR12790:SF0">
    <property type="entry name" value="RNA POLYMERASE I-SPECIFIC TRANSCRIPTION INITIATION FACTOR RRN3-RELATED"/>
    <property type="match status" value="1"/>
</dbReference>
<dbReference type="GO" id="GO:0005634">
    <property type="term" value="C:nucleus"/>
    <property type="evidence" value="ECO:0007669"/>
    <property type="project" value="TreeGrafter"/>
</dbReference>
<dbReference type="InterPro" id="IPR007991">
    <property type="entry name" value="RNA_pol_I_trans_ini_fac_RRN3"/>
</dbReference>
<organism evidence="3 4">
    <name type="scientific">Serendipita indica (strain DSM 11827)</name>
    <name type="common">Root endophyte fungus</name>
    <name type="synonym">Piriformospora indica</name>
    <dbReference type="NCBI Taxonomy" id="1109443"/>
    <lineage>
        <taxon>Eukaryota</taxon>
        <taxon>Fungi</taxon>
        <taxon>Dikarya</taxon>
        <taxon>Basidiomycota</taxon>
        <taxon>Agaricomycotina</taxon>
        <taxon>Agaricomycetes</taxon>
        <taxon>Sebacinales</taxon>
        <taxon>Serendipitaceae</taxon>
        <taxon>Serendipita</taxon>
    </lineage>
</organism>
<dbReference type="GO" id="GO:0001181">
    <property type="term" value="F:RNA polymerase I general transcription initiation factor activity"/>
    <property type="evidence" value="ECO:0007669"/>
    <property type="project" value="InterPro"/>
</dbReference>
<feature type="region of interest" description="Disordered" evidence="2">
    <location>
        <begin position="1"/>
        <end position="59"/>
    </location>
</feature>
<keyword evidence="4" id="KW-1185">Reference proteome</keyword>
<dbReference type="eggNOG" id="KOG2434">
    <property type="taxonomic scope" value="Eukaryota"/>
</dbReference>
<sequence>MSGPMGVPTQHVSTKSSSSRQRPAALSKTPSSRSKATVSTRNNIEKDMSSLKPSKNGLLQAPDLTAASLATTKEMTIEKKKTTDLSIPNGGRKIASNSRIRRDEQNKRDMYLAFVNNALKAKVLGNSGPFDELVAQFSTTQADYSQLKRWIVALSHVVSQIDKRHAALVEALVYMPWTTNPDEAFVKCYISFIGMLVSARTEWLSIVVASAARRLTHHCPLNAPPRASQSTPTPTPVPLRSVFNRVHLLIQSLLELFPTLPATLPTHLLRHFPHKAQSTTSLTVYCKNLVEIMSYCSQLVEPVLSLMIERAVGIDVEIQVELEELEELTASNESSGAVQSGTGLLADFDPFDILAGQESDSDDEEDGEEEAMAKLQNIDTFSDVSSEADNDERDDDVVDPKEAEKRALRVKEMVAKLDGMMNILLRWLEKTTPEPSDGSAATQHPHFVTLLAIFDRIILTTFKSRYTQFLLFYIVSSPWAQSTLVSNESAPLHTQVQQNPPNAHADIFLGSLLHNALVPQTPPIPMLTRIASAAYLSSFVSRALCIGKDDCRSVVIVCCQWADGHMEELEALMSGSSAPLDAATVNAHDELGVFYAVAQAIFLIFCFRWRDLLEQSTEDDPDEAEEAPKKWIHELNVVQRLITSPLNPLKICSPNVVHQFSRVSEKAGFAYCRSIIEGNKRSLSLMTSQPALALAPLTPVGDSSNGNLAASGTPLNAWNSSAVLSVMTDLQAFFPFDPYRLPTSSKWFEGTYRDWSMVAIEDDEEEEESDDEEENILAVGSAPRGGEGDSDNQEEENSESSDEGSDEDATYGVAMELGSVRERGNTLERLQVAESFGQMSISPDVGGIHRSSRG</sequence>
<evidence type="ECO:0000256" key="2">
    <source>
        <dbReference type="SAM" id="MobiDB-lite"/>
    </source>
</evidence>
<dbReference type="FunCoup" id="G4TFZ7">
    <property type="interactions" value="450"/>
</dbReference>
<dbReference type="GO" id="GO:0006361">
    <property type="term" value="P:transcription initiation at RNA polymerase I promoter"/>
    <property type="evidence" value="ECO:0007669"/>
    <property type="project" value="InterPro"/>
</dbReference>
<accession>G4TFZ7</accession>
<comment type="caution">
    <text evidence="3">The sequence shown here is derived from an EMBL/GenBank/DDBJ whole genome shotgun (WGS) entry which is preliminary data.</text>
</comment>
<dbReference type="EMBL" id="CAFZ01000076">
    <property type="protein sequence ID" value="CCA70246.1"/>
    <property type="molecule type" value="Genomic_DNA"/>
</dbReference>
<comment type="similarity">
    <text evidence="1">Belongs to the RRN3 family.</text>
</comment>
<gene>
    <name evidence="3" type="ORF">PIIN_04185</name>
</gene>
<proteinExistence type="inferred from homology"/>
<dbReference type="OMA" id="EHSILNT"/>
<reference evidence="3 4" key="1">
    <citation type="journal article" date="2011" name="PLoS Pathog.">
        <title>Endophytic Life Strategies Decoded by Genome and Transcriptome Analyses of the Mutualistic Root Symbiont Piriformospora indica.</title>
        <authorList>
            <person name="Zuccaro A."/>
            <person name="Lahrmann U."/>
            <person name="Guldener U."/>
            <person name="Langen G."/>
            <person name="Pfiffi S."/>
            <person name="Biedenkopf D."/>
            <person name="Wong P."/>
            <person name="Samans B."/>
            <person name="Grimm C."/>
            <person name="Basiewicz M."/>
            <person name="Murat C."/>
            <person name="Martin F."/>
            <person name="Kogel K.H."/>
        </authorList>
    </citation>
    <scope>NUCLEOTIDE SEQUENCE [LARGE SCALE GENOMIC DNA]</scope>
    <source>
        <strain evidence="3 4">DSM 11827</strain>
    </source>
</reference>
<evidence type="ECO:0000256" key="1">
    <source>
        <dbReference type="ARBA" id="ARBA00010098"/>
    </source>
</evidence>
<dbReference type="InParanoid" id="G4TFZ7"/>
<feature type="compositionally biased region" description="Polar residues" evidence="2">
    <location>
        <begin position="10"/>
        <end position="21"/>
    </location>
</feature>
<dbReference type="AlphaFoldDB" id="G4TFZ7"/>
<feature type="compositionally biased region" description="Acidic residues" evidence="2">
    <location>
        <begin position="762"/>
        <end position="775"/>
    </location>
</feature>
<dbReference type="GO" id="GO:0001042">
    <property type="term" value="F:RNA polymerase I core binding"/>
    <property type="evidence" value="ECO:0007669"/>
    <property type="project" value="TreeGrafter"/>
</dbReference>
<feature type="compositionally biased region" description="Acidic residues" evidence="2">
    <location>
        <begin position="788"/>
        <end position="809"/>
    </location>
</feature>